<keyword evidence="1" id="KW-0479">Metal-binding</keyword>
<evidence type="ECO:0000313" key="8">
    <source>
        <dbReference type="Proteomes" id="UP001652620"/>
    </source>
</evidence>
<evidence type="ECO:0000256" key="2">
    <source>
        <dbReference type="ARBA" id="ARBA00022737"/>
    </source>
</evidence>
<dbReference type="PROSITE" id="PS00028">
    <property type="entry name" value="ZINC_FINGER_C2H2_1"/>
    <property type="match status" value="4"/>
</dbReference>
<feature type="domain" description="C2H2-type" evidence="7">
    <location>
        <begin position="331"/>
        <end position="358"/>
    </location>
</feature>
<evidence type="ECO:0000256" key="5">
    <source>
        <dbReference type="PROSITE-ProRule" id="PRU00042"/>
    </source>
</evidence>
<feature type="region of interest" description="Disordered" evidence="6">
    <location>
        <begin position="37"/>
        <end position="60"/>
    </location>
</feature>
<organism evidence="8 9">
    <name type="scientific">Bactrocera dorsalis</name>
    <name type="common">Oriental fruit fly</name>
    <name type="synonym">Dacus dorsalis</name>
    <dbReference type="NCBI Taxonomy" id="27457"/>
    <lineage>
        <taxon>Eukaryota</taxon>
        <taxon>Metazoa</taxon>
        <taxon>Ecdysozoa</taxon>
        <taxon>Arthropoda</taxon>
        <taxon>Hexapoda</taxon>
        <taxon>Insecta</taxon>
        <taxon>Pterygota</taxon>
        <taxon>Neoptera</taxon>
        <taxon>Endopterygota</taxon>
        <taxon>Diptera</taxon>
        <taxon>Brachycera</taxon>
        <taxon>Muscomorpha</taxon>
        <taxon>Tephritoidea</taxon>
        <taxon>Tephritidae</taxon>
        <taxon>Bactrocera</taxon>
        <taxon>Bactrocera</taxon>
    </lineage>
</organism>
<dbReference type="Proteomes" id="UP001652620">
    <property type="component" value="Unplaced"/>
</dbReference>
<feature type="domain" description="C2H2-type" evidence="7">
    <location>
        <begin position="247"/>
        <end position="274"/>
    </location>
</feature>
<feature type="domain" description="C2H2-type" evidence="7">
    <location>
        <begin position="275"/>
        <end position="302"/>
    </location>
</feature>
<dbReference type="PROSITE" id="PS50157">
    <property type="entry name" value="ZINC_FINGER_C2H2_2"/>
    <property type="match status" value="4"/>
</dbReference>
<feature type="domain" description="C2H2-type" evidence="7">
    <location>
        <begin position="303"/>
        <end position="330"/>
    </location>
</feature>
<dbReference type="InterPro" id="IPR036236">
    <property type="entry name" value="Znf_C2H2_sf"/>
</dbReference>
<keyword evidence="2" id="KW-0677">Repeat</keyword>
<evidence type="ECO:0000256" key="4">
    <source>
        <dbReference type="ARBA" id="ARBA00022833"/>
    </source>
</evidence>
<dbReference type="Gene3D" id="3.30.160.60">
    <property type="entry name" value="Classic Zinc Finger"/>
    <property type="match status" value="4"/>
</dbReference>
<evidence type="ECO:0000313" key="9">
    <source>
        <dbReference type="RefSeq" id="XP_049317913.1"/>
    </source>
</evidence>
<evidence type="ECO:0000256" key="3">
    <source>
        <dbReference type="ARBA" id="ARBA00022771"/>
    </source>
</evidence>
<feature type="compositionally biased region" description="Pro residues" evidence="6">
    <location>
        <begin position="95"/>
        <end position="104"/>
    </location>
</feature>
<dbReference type="Pfam" id="PF00096">
    <property type="entry name" value="zf-C2H2"/>
    <property type="match status" value="4"/>
</dbReference>
<gene>
    <name evidence="9" type="primary">LOC105230748</name>
</gene>
<evidence type="ECO:0000259" key="7">
    <source>
        <dbReference type="PROSITE" id="PS50157"/>
    </source>
</evidence>
<keyword evidence="3 5" id="KW-0863">Zinc-finger</keyword>
<evidence type="ECO:0000256" key="6">
    <source>
        <dbReference type="SAM" id="MobiDB-lite"/>
    </source>
</evidence>
<protein>
    <submittedName>
        <fullName evidence="9">Protein odd-skipped</fullName>
    </submittedName>
</protein>
<dbReference type="SUPFAM" id="SSF57667">
    <property type="entry name" value="beta-beta-alpha zinc fingers"/>
    <property type="match status" value="2"/>
</dbReference>
<accession>A0ABM3K8W1</accession>
<dbReference type="InterPro" id="IPR013087">
    <property type="entry name" value="Znf_C2H2_type"/>
</dbReference>
<dbReference type="PANTHER" id="PTHR14196">
    <property type="entry name" value="ODD-SKIPPED - RELATED"/>
    <property type="match status" value="1"/>
</dbReference>
<dbReference type="RefSeq" id="XP_049317913.1">
    <property type="nucleotide sequence ID" value="XM_049461956.1"/>
</dbReference>
<dbReference type="GeneID" id="105230748"/>
<proteinExistence type="predicted"/>
<feature type="compositionally biased region" description="Low complexity" evidence="6">
    <location>
        <begin position="78"/>
        <end position="94"/>
    </location>
</feature>
<feature type="region of interest" description="Disordered" evidence="6">
    <location>
        <begin position="78"/>
        <end position="106"/>
    </location>
</feature>
<name>A0ABM3K8W1_BACDO</name>
<dbReference type="PANTHER" id="PTHR14196:SF13">
    <property type="entry name" value="PROTEIN ODD-SKIPPED"/>
    <property type="match status" value="1"/>
</dbReference>
<evidence type="ECO:0000256" key="1">
    <source>
        <dbReference type="ARBA" id="ARBA00022723"/>
    </source>
</evidence>
<reference evidence="9" key="1">
    <citation type="submission" date="2025-08" db="UniProtKB">
        <authorList>
            <consortium name="RefSeq"/>
        </authorList>
    </citation>
    <scope>IDENTIFICATION</scope>
    <source>
        <tissue evidence="9">Adult</tissue>
    </source>
</reference>
<dbReference type="SMART" id="SM00355">
    <property type="entry name" value="ZnF_C2H2"/>
    <property type="match status" value="4"/>
</dbReference>
<keyword evidence="8" id="KW-1185">Reference proteome</keyword>
<dbReference type="InterPro" id="IPR050717">
    <property type="entry name" value="C2H2-ZF_Transcription_Reg"/>
</dbReference>
<keyword evidence="4" id="KW-0862">Zinc</keyword>
<sequence length="428" mass="48290">MSSRSASPLSNVTVDDEISIKEHDFAPEYLVIKEERESSISPILTPPHTPTEEHTRARHQQPTHMSSITLYEMEQQQLQTQQLQLQQQHPQMPLLQPPPQPQRRPYPTAMLEAQQLQQQQAAQQQQQQQQHRLWLHMQQQQHQQHQAAAAYAYGHAAQFLPGSTVAADAVQQHQALLMNQWLRSAALYHQHPHAPHPHAMPAGAAAPHIRPYPALHPLHPAARLGLPAAMKLAGATPGAGSRPKKQFICKYCNRHFTKSYNLLIHERTHTDERPYSCDICGKAFRRQDHLRDHRYIHSKEKPFKCSDCGKGFCQSRTLAVHKVTHLEEAPHKCPICQRSFNQRANLRSHLHSHTEAQLAAIKQCSSDAKCSDLTMSPDDVPTTTLNSATSSTATTPILDLSASGVQRINCCQRPKRALGFSIDEIMSR</sequence>